<dbReference type="PANTHER" id="PTHR21052">
    <property type="entry name" value="SPERMATOGENESIS ASSOCIATED 11-RELATED"/>
    <property type="match status" value="1"/>
</dbReference>
<feature type="region of interest" description="Disordered" evidence="2">
    <location>
        <begin position="1"/>
        <end position="45"/>
    </location>
</feature>
<comment type="caution">
    <text evidence="4">The sequence shown here is derived from an EMBL/GenBank/DDBJ whole genome shotgun (WGS) entry which is preliminary data.</text>
</comment>
<dbReference type="PROSITE" id="PS51471">
    <property type="entry name" value="FE2OG_OXY"/>
    <property type="match status" value="1"/>
</dbReference>
<evidence type="ECO:0000259" key="3">
    <source>
        <dbReference type="PROSITE" id="PS51471"/>
    </source>
</evidence>
<accession>A0AAN7HXX8</accession>
<gene>
    <name evidence="4" type="ORF">RGQ29_008387</name>
</gene>
<dbReference type="InterPro" id="IPR027450">
    <property type="entry name" value="AlkB-like"/>
</dbReference>
<name>A0AAN7HXX8_QUERU</name>
<reference evidence="4 5" key="1">
    <citation type="journal article" date="2023" name="G3 (Bethesda)">
        <title>A haplotype-resolved chromosome-scale genome for Quercus rubra L. provides insights into the genetics of adaptive traits for red oak species.</title>
        <authorList>
            <person name="Kapoor B."/>
            <person name="Jenkins J."/>
            <person name="Schmutz J."/>
            <person name="Zhebentyayeva T."/>
            <person name="Kuelheim C."/>
            <person name="Coggeshall M."/>
            <person name="Heim C."/>
            <person name="Lasky J.R."/>
            <person name="Leites L."/>
            <person name="Islam-Faridi N."/>
            <person name="Romero-Severson J."/>
            <person name="DeLeo V.L."/>
            <person name="Lucas S.M."/>
            <person name="Lazic D."/>
            <person name="Gailing O."/>
            <person name="Carlson J."/>
            <person name="Staton M."/>
        </authorList>
    </citation>
    <scope>NUCLEOTIDE SEQUENCE [LARGE SCALE GENOMIC DNA]</scope>
    <source>
        <strain evidence="4">Pseudo-F2</strain>
    </source>
</reference>
<evidence type="ECO:0000256" key="1">
    <source>
        <dbReference type="ARBA" id="ARBA00007879"/>
    </source>
</evidence>
<evidence type="ECO:0000313" key="4">
    <source>
        <dbReference type="EMBL" id="KAK4559120.1"/>
    </source>
</evidence>
<dbReference type="GO" id="GO:0006631">
    <property type="term" value="P:fatty acid metabolic process"/>
    <property type="evidence" value="ECO:0007669"/>
    <property type="project" value="TreeGrafter"/>
</dbReference>
<dbReference type="Pfam" id="PF13532">
    <property type="entry name" value="2OG-FeII_Oxy_2"/>
    <property type="match status" value="1"/>
</dbReference>
<dbReference type="SUPFAM" id="SSF51197">
    <property type="entry name" value="Clavaminate synthase-like"/>
    <property type="match status" value="1"/>
</dbReference>
<dbReference type="InterPro" id="IPR005123">
    <property type="entry name" value="Oxoglu/Fe-dep_dioxygenase_dom"/>
</dbReference>
<dbReference type="EMBL" id="JAXUIC010000012">
    <property type="protein sequence ID" value="KAK4559120.1"/>
    <property type="molecule type" value="Genomic_DNA"/>
</dbReference>
<comment type="similarity">
    <text evidence="1">Belongs to the alkB family.</text>
</comment>
<protein>
    <recommendedName>
        <fullName evidence="3">Fe2OG dioxygenase domain-containing protein</fullName>
    </recommendedName>
</protein>
<dbReference type="Gene3D" id="2.60.120.590">
    <property type="entry name" value="Alpha-ketoglutarate-dependent dioxygenase AlkB-like"/>
    <property type="match status" value="1"/>
</dbReference>
<evidence type="ECO:0000313" key="5">
    <source>
        <dbReference type="Proteomes" id="UP001324115"/>
    </source>
</evidence>
<dbReference type="GO" id="GO:0006974">
    <property type="term" value="P:DNA damage response"/>
    <property type="evidence" value="ECO:0007669"/>
    <property type="project" value="InterPro"/>
</dbReference>
<dbReference type="Proteomes" id="UP001324115">
    <property type="component" value="Unassembled WGS sequence"/>
</dbReference>
<organism evidence="4 5">
    <name type="scientific">Quercus rubra</name>
    <name type="common">Northern red oak</name>
    <name type="synonym">Quercus borealis</name>
    <dbReference type="NCBI Taxonomy" id="3512"/>
    <lineage>
        <taxon>Eukaryota</taxon>
        <taxon>Viridiplantae</taxon>
        <taxon>Streptophyta</taxon>
        <taxon>Embryophyta</taxon>
        <taxon>Tracheophyta</taxon>
        <taxon>Spermatophyta</taxon>
        <taxon>Magnoliopsida</taxon>
        <taxon>eudicotyledons</taxon>
        <taxon>Gunneridae</taxon>
        <taxon>Pentapetalae</taxon>
        <taxon>rosids</taxon>
        <taxon>fabids</taxon>
        <taxon>Fagales</taxon>
        <taxon>Fagaceae</taxon>
        <taxon>Quercus</taxon>
    </lineage>
</organism>
<evidence type="ECO:0000256" key="2">
    <source>
        <dbReference type="SAM" id="MobiDB-lite"/>
    </source>
</evidence>
<dbReference type="InterPro" id="IPR037151">
    <property type="entry name" value="AlkB-like_sf"/>
</dbReference>
<proteinExistence type="inferred from homology"/>
<feature type="domain" description="Fe2OG dioxygenase" evidence="3">
    <location>
        <begin position="146"/>
        <end position="258"/>
    </location>
</feature>
<feature type="compositionally biased region" description="Basic and acidic residues" evidence="2">
    <location>
        <begin position="1"/>
        <end position="17"/>
    </location>
</feature>
<dbReference type="InterPro" id="IPR032870">
    <property type="entry name" value="ALKBH7-like"/>
</dbReference>
<dbReference type="AlphaFoldDB" id="A0AAN7HXX8"/>
<keyword evidence="5" id="KW-1185">Reference proteome</keyword>
<dbReference type="PANTHER" id="PTHR21052:SF0">
    <property type="entry name" value="ALPHA-KETOGLUTARATE-DEPENDENT DIOXYGENASE ALKB HOMOLOG 7, MITOCHONDRIAL"/>
    <property type="match status" value="1"/>
</dbReference>
<dbReference type="GO" id="GO:0005759">
    <property type="term" value="C:mitochondrial matrix"/>
    <property type="evidence" value="ECO:0007669"/>
    <property type="project" value="TreeGrafter"/>
</dbReference>
<sequence>MEMDDHNNNKALFKEVFGDSSDSDDNEQQKTQQPQLELEEAEVHQNPSWEQIKEIKGLWLCRDFLSPRQQSSLVSAILNEGWFTEPSHNQAMRFGDLPAWSSEISNSIRELVLLCDPASDPVDLGTYDEAKEACPFPSDLLRREPLFDQLIVNVYQPGEGISAHVDLMRFEDGIAIVSLESSCVMHFTQVDRTDCDVKMDPPMTKIPVYLTPGSLVLMSEEARYFWKHEINRKPGFQTWEGQELNQKRRISVTLRKLCKVE</sequence>